<feature type="compositionally biased region" description="Basic residues" evidence="13">
    <location>
        <begin position="931"/>
        <end position="940"/>
    </location>
</feature>
<evidence type="ECO:0000256" key="7">
    <source>
        <dbReference type="ARBA" id="ARBA00022989"/>
    </source>
</evidence>
<dbReference type="PANTHER" id="PTHR22914:SF42">
    <property type="entry name" value="CHITIN SYNTHASE"/>
    <property type="match status" value="1"/>
</dbReference>
<keyword evidence="6 14" id="KW-0812">Transmembrane</keyword>
<accession>A0A8C4SLT0</accession>
<feature type="transmembrane region" description="Helical" evidence="14">
    <location>
        <begin position="1100"/>
        <end position="1121"/>
    </location>
</feature>
<feature type="transmembrane region" description="Helical" evidence="14">
    <location>
        <begin position="229"/>
        <end position="248"/>
    </location>
</feature>
<dbReference type="GO" id="GO:0006031">
    <property type="term" value="P:chitin biosynthetic process"/>
    <property type="evidence" value="ECO:0007669"/>
    <property type="project" value="TreeGrafter"/>
</dbReference>
<evidence type="ECO:0000256" key="2">
    <source>
        <dbReference type="ARBA" id="ARBA00012543"/>
    </source>
</evidence>
<keyword evidence="4" id="KW-0328">Glycosyltransferase</keyword>
<reference evidence="15" key="2">
    <citation type="submission" date="2025-08" db="UniProtKB">
        <authorList>
            <consortium name="Ensembl"/>
        </authorList>
    </citation>
    <scope>IDENTIFICATION</scope>
</reference>
<dbReference type="FunFam" id="3.90.550.10:FF:000139">
    <property type="entry name" value="Chitin synthase 8"/>
    <property type="match status" value="1"/>
</dbReference>
<comment type="similarity">
    <text evidence="11">Belongs to the chitin synthase family. Class IV subfamily.</text>
</comment>
<dbReference type="SUPFAM" id="SSF53448">
    <property type="entry name" value="Nucleotide-diphospho-sugar transferases"/>
    <property type="match status" value="1"/>
</dbReference>
<organism evidence="15 16">
    <name type="scientific">Erpetoichthys calabaricus</name>
    <name type="common">Rope fish</name>
    <name type="synonym">Calamoichthys calabaricus</name>
    <dbReference type="NCBI Taxonomy" id="27687"/>
    <lineage>
        <taxon>Eukaryota</taxon>
        <taxon>Metazoa</taxon>
        <taxon>Chordata</taxon>
        <taxon>Craniata</taxon>
        <taxon>Vertebrata</taxon>
        <taxon>Euteleostomi</taxon>
        <taxon>Actinopterygii</taxon>
        <taxon>Polypteriformes</taxon>
        <taxon>Polypteridae</taxon>
        <taxon>Erpetoichthys</taxon>
    </lineage>
</organism>
<keyword evidence="3" id="KW-1003">Cell membrane</keyword>
<sequence length="1160" mass="132904">MITVTDSDSSTVLNKPFCRLILGCMLLVPNVLTFVKSLWKAIFKTSEMPSRPAIAFVCLVDVLVAGGTAVLIVIAMPHFDILNNTMILSGVCILPAAFQVAHQFLGFKLWTFLASLLSVFLILTGYIAFFVDCFLQGKKTDSQSPGIMVYAGIAIACTLLVSLNWWENFTAMLPSKHLKSIQGSLQKSKNMTYLLSSCVRIVVTGAVVGGYTYATEDGLFFTMPYRLDITLSLFVIQVAASALCRWFSVIASKIHAFRRCFAFPMVLMSLAVLAFFIIIFSERYTQFQQDIGCFNCSLSLYCQQSSSYIGHGVKQAGELFRDISNNLCNKTGMADQQQVSLILIGVSSLSFWAGLVLSTIYVWFTKFQRIERTSKLFVRRLYEAAFIDQSMLLNVRLCQTQPEETSSTSESREHVVIYLCATMWHETYDEMLKILTSLFRLDKYQPKQQSRRNQMSIEAHIFFDDAFERRERKLNKYAVNLVEVIQEVYRIFMEEESSIFSQDYEMQRQKMVRTPYGGRLCYSLPKGNNLYVHFKDTSKIRQKKRWSQIMYMYYLLGWKLTKKYFDNKDNGDLKTLEERLQKEKHNTYVLALDGDTDFQPSALMLLVDRLRMYPQVGAACGRIHPTGMGPMVWYQKFEYAVGHWLQKTAEHVFGCVLCSPGCFSLFRGSALMDDNVIRRYTTKATEAAHYVQYDQGEDRWLCTLLLQQGWRVEYNAASDAYTNSPQEFKEFYNQRRRWGPSTLANTLDILNTGTQIARRNPSISRPYIVYQIISVVSSILSPATVCLMIAGAFRFVFKVDPNGSLCLALLPALVYIIICYNMKAEIQIMVAGFLSVLYAFLMMATIISIIGDIISEQTFLTPTGIFLFSLTTIYTVTALLHPQEFYILLYGLLYIITVPSAYLLLTIYSMVNMNNVSWGTREKQTPETSKRRSTSKGKEQHKRKWSFSCCNLGFHVSKKSKEMADDTETEQLIEVKGAEPAEDLMEMTDDEECWKRQLQSCSDRVEFDEVPLDEDEMLFWKGLIKQYLFPITEDEKTKENIMKDLRSLRNKTNFVYFIINSLWIVATFFLQLIGNTVDIEIPKIYFNGTRAADAISVDPIGFMFLLSFAGLLIAQFMAMAYHRLYTFIHLIAFIGTESSGPKEEHKLSKINFYDPDKLDF</sequence>
<feature type="transmembrane region" description="Helical" evidence="14">
    <location>
        <begin position="193"/>
        <end position="214"/>
    </location>
</feature>
<evidence type="ECO:0000256" key="8">
    <source>
        <dbReference type="ARBA" id="ARBA00023054"/>
    </source>
</evidence>
<feature type="transmembrane region" description="Helical" evidence="14">
    <location>
        <begin position="260"/>
        <end position="280"/>
    </location>
</feature>
<feature type="transmembrane region" description="Helical" evidence="14">
    <location>
        <begin position="1054"/>
        <end position="1073"/>
    </location>
</feature>
<dbReference type="GO" id="GO:0005886">
    <property type="term" value="C:plasma membrane"/>
    <property type="evidence" value="ECO:0007669"/>
    <property type="project" value="UniProtKB-SubCell"/>
</dbReference>
<comment type="catalytic activity">
    <reaction evidence="12">
        <text>[(1-&gt;4)-N-acetyl-beta-D-glucosaminyl](n) + UDP-N-acetyl-alpha-D-glucosamine = [(1-&gt;4)-N-acetyl-beta-D-glucosaminyl](n+1) + UDP + H(+)</text>
        <dbReference type="Rhea" id="RHEA:16637"/>
        <dbReference type="Rhea" id="RHEA-COMP:9593"/>
        <dbReference type="Rhea" id="RHEA-COMP:9595"/>
        <dbReference type="ChEBI" id="CHEBI:15378"/>
        <dbReference type="ChEBI" id="CHEBI:17029"/>
        <dbReference type="ChEBI" id="CHEBI:57705"/>
        <dbReference type="ChEBI" id="CHEBI:58223"/>
        <dbReference type="EC" id="2.4.1.16"/>
    </reaction>
</comment>
<evidence type="ECO:0000256" key="3">
    <source>
        <dbReference type="ARBA" id="ARBA00022475"/>
    </source>
</evidence>
<keyword evidence="16" id="KW-1185">Reference proteome</keyword>
<gene>
    <name evidence="15" type="primary">LOC114666046</name>
</gene>
<feature type="transmembrane region" description="Helical" evidence="14">
    <location>
        <begin position="81"/>
        <end position="98"/>
    </location>
</feature>
<dbReference type="InterPro" id="IPR029044">
    <property type="entry name" value="Nucleotide-diphossugar_trans"/>
</dbReference>
<proteinExistence type="inferred from homology"/>
<keyword evidence="5" id="KW-0808">Transferase</keyword>
<evidence type="ECO:0000256" key="12">
    <source>
        <dbReference type="ARBA" id="ARBA00048014"/>
    </source>
</evidence>
<evidence type="ECO:0000256" key="13">
    <source>
        <dbReference type="SAM" id="MobiDB-lite"/>
    </source>
</evidence>
<feature type="transmembrane region" description="Helical" evidence="14">
    <location>
        <begin position="802"/>
        <end position="821"/>
    </location>
</feature>
<dbReference type="GO" id="GO:0004100">
    <property type="term" value="F:chitin synthase activity"/>
    <property type="evidence" value="ECO:0007669"/>
    <property type="project" value="UniProtKB-EC"/>
</dbReference>
<feature type="region of interest" description="Disordered" evidence="13">
    <location>
        <begin position="921"/>
        <end position="940"/>
    </location>
</feature>
<evidence type="ECO:0000256" key="10">
    <source>
        <dbReference type="ARBA" id="ARBA00023180"/>
    </source>
</evidence>
<dbReference type="InterPro" id="IPR004835">
    <property type="entry name" value="Chitin_synth"/>
</dbReference>
<reference evidence="15" key="3">
    <citation type="submission" date="2025-09" db="UniProtKB">
        <authorList>
            <consortium name="Ensembl"/>
        </authorList>
    </citation>
    <scope>IDENTIFICATION</scope>
</reference>
<evidence type="ECO:0000256" key="9">
    <source>
        <dbReference type="ARBA" id="ARBA00023136"/>
    </source>
</evidence>
<dbReference type="Ensembl" id="ENSECRT00000018756.1">
    <property type="protein sequence ID" value="ENSECRP00000018385.1"/>
    <property type="gene ID" value="ENSECRG00000012294.1"/>
</dbReference>
<evidence type="ECO:0000313" key="15">
    <source>
        <dbReference type="Ensembl" id="ENSECRP00000018385.1"/>
    </source>
</evidence>
<evidence type="ECO:0000256" key="6">
    <source>
        <dbReference type="ARBA" id="ARBA00022692"/>
    </source>
</evidence>
<feature type="transmembrane region" description="Helical" evidence="14">
    <location>
        <begin position="110"/>
        <end position="131"/>
    </location>
</feature>
<dbReference type="GeneTree" id="ENSGT00530000064569"/>
<dbReference type="Pfam" id="PF03142">
    <property type="entry name" value="Chitin_synth_2"/>
    <property type="match status" value="1"/>
</dbReference>
<dbReference type="Proteomes" id="UP000694620">
    <property type="component" value="Chromosome 15"/>
</dbReference>
<evidence type="ECO:0000256" key="11">
    <source>
        <dbReference type="ARBA" id="ARBA00046329"/>
    </source>
</evidence>
<dbReference type="PANTHER" id="PTHR22914">
    <property type="entry name" value="CHITIN SYNTHASE"/>
    <property type="match status" value="1"/>
</dbReference>
<evidence type="ECO:0000256" key="4">
    <source>
        <dbReference type="ARBA" id="ARBA00022676"/>
    </source>
</evidence>
<feature type="transmembrane region" description="Helical" evidence="14">
    <location>
        <begin position="147"/>
        <end position="166"/>
    </location>
</feature>
<feature type="compositionally biased region" description="Basic and acidic residues" evidence="13">
    <location>
        <begin position="921"/>
        <end position="930"/>
    </location>
</feature>
<dbReference type="AlphaFoldDB" id="A0A8C4SLT0"/>
<reference evidence="15" key="1">
    <citation type="submission" date="2021-06" db="EMBL/GenBank/DDBJ databases">
        <authorList>
            <consortium name="Wellcome Sanger Institute Data Sharing"/>
        </authorList>
    </citation>
    <scope>NUCLEOTIDE SEQUENCE [LARGE SCALE GENOMIC DNA]</scope>
</reference>
<feature type="transmembrane region" description="Helical" evidence="14">
    <location>
        <begin position="339"/>
        <end position="364"/>
    </location>
</feature>
<evidence type="ECO:0000313" key="16">
    <source>
        <dbReference type="Proteomes" id="UP000694620"/>
    </source>
</evidence>
<dbReference type="EC" id="2.4.1.16" evidence="2"/>
<keyword evidence="9 14" id="KW-0472">Membrane</keyword>
<protein>
    <recommendedName>
        <fullName evidence="2">chitin synthase</fullName>
        <ecNumber evidence="2">2.4.1.16</ecNumber>
    </recommendedName>
</protein>
<evidence type="ECO:0000256" key="5">
    <source>
        <dbReference type="ARBA" id="ARBA00022679"/>
    </source>
</evidence>
<evidence type="ECO:0000256" key="1">
    <source>
        <dbReference type="ARBA" id="ARBA00004651"/>
    </source>
</evidence>
<dbReference type="CDD" id="cd04190">
    <property type="entry name" value="Chitin_synth_C"/>
    <property type="match status" value="1"/>
</dbReference>
<feature type="transmembrane region" description="Helical" evidence="14">
    <location>
        <begin position="885"/>
        <end position="905"/>
    </location>
</feature>
<feature type="transmembrane region" description="Helical" evidence="14">
    <location>
        <begin position="20"/>
        <end position="42"/>
    </location>
</feature>
<name>A0A8C4SLT0_ERPCA</name>
<comment type="subcellular location">
    <subcellularLocation>
        <location evidence="1">Cell membrane</location>
        <topology evidence="1">Multi-pass membrane protein</topology>
    </subcellularLocation>
</comment>
<keyword evidence="7 14" id="KW-1133">Transmembrane helix</keyword>
<feature type="transmembrane region" description="Helical" evidence="14">
    <location>
        <begin position="54"/>
        <end position="75"/>
    </location>
</feature>
<feature type="transmembrane region" description="Helical" evidence="14">
    <location>
        <begin position="768"/>
        <end position="796"/>
    </location>
</feature>
<keyword evidence="8" id="KW-0175">Coiled coil</keyword>
<keyword evidence="10" id="KW-0325">Glycoprotein</keyword>
<feature type="transmembrane region" description="Helical" evidence="14">
    <location>
        <begin position="828"/>
        <end position="850"/>
    </location>
</feature>
<evidence type="ECO:0000256" key="14">
    <source>
        <dbReference type="SAM" id="Phobius"/>
    </source>
</evidence>